<reference evidence="3" key="2">
    <citation type="submission" date="2025-08" db="UniProtKB">
        <authorList>
            <consortium name="Ensembl"/>
        </authorList>
    </citation>
    <scope>IDENTIFICATION</scope>
</reference>
<dbReference type="GeneTree" id="ENSGT00940000160877"/>
<dbReference type="Ensembl" id="ENSMZET00005008261.1">
    <property type="protein sequence ID" value="ENSMZEP00005007941.1"/>
    <property type="gene ID" value="ENSMZEG00005006056.1"/>
</dbReference>
<dbReference type="PANTHER" id="PTHR11461">
    <property type="entry name" value="SERINE PROTEASE INHIBITOR, SERPIN"/>
    <property type="match status" value="1"/>
</dbReference>
<dbReference type="AlphaFoldDB" id="A0A3P9BDW0"/>
<name>A0A3P9BDW0_9CICH</name>
<proteinExistence type="predicted"/>
<feature type="domain" description="Serpin" evidence="2">
    <location>
        <begin position="23"/>
        <end position="110"/>
    </location>
</feature>
<evidence type="ECO:0000313" key="4">
    <source>
        <dbReference type="Proteomes" id="UP000265160"/>
    </source>
</evidence>
<reference evidence="3 4" key="1">
    <citation type="journal article" date="2014" name="Nature">
        <title>The genomic substrate for adaptive radiation in African cichlid fish.</title>
        <authorList>
            <person name="Brawand D."/>
            <person name="Wagner C.E."/>
            <person name="Li Y.I."/>
            <person name="Malinsky M."/>
            <person name="Keller I."/>
            <person name="Fan S."/>
            <person name="Simakov O."/>
            <person name="Ng A.Y."/>
            <person name="Lim Z.W."/>
            <person name="Bezault E."/>
            <person name="Turner-Maier J."/>
            <person name="Johnson J."/>
            <person name="Alcazar R."/>
            <person name="Noh H.J."/>
            <person name="Russell P."/>
            <person name="Aken B."/>
            <person name="Alfoldi J."/>
            <person name="Amemiya C."/>
            <person name="Azzouzi N."/>
            <person name="Baroiller J.F."/>
            <person name="Barloy-Hubler F."/>
            <person name="Berlin A."/>
            <person name="Bloomquist R."/>
            <person name="Carleton K.L."/>
            <person name="Conte M.A."/>
            <person name="D'Cotta H."/>
            <person name="Eshel O."/>
            <person name="Gaffney L."/>
            <person name="Galibert F."/>
            <person name="Gante H.F."/>
            <person name="Gnerre S."/>
            <person name="Greuter L."/>
            <person name="Guyon R."/>
            <person name="Haddad N.S."/>
            <person name="Haerty W."/>
            <person name="Harris R.M."/>
            <person name="Hofmann H.A."/>
            <person name="Hourlier T."/>
            <person name="Hulata G."/>
            <person name="Jaffe D.B."/>
            <person name="Lara M."/>
            <person name="Lee A.P."/>
            <person name="MacCallum I."/>
            <person name="Mwaiko S."/>
            <person name="Nikaido M."/>
            <person name="Nishihara H."/>
            <person name="Ozouf-Costaz C."/>
            <person name="Penman D.J."/>
            <person name="Przybylski D."/>
            <person name="Rakotomanga M."/>
            <person name="Renn S.C.P."/>
            <person name="Ribeiro F.J."/>
            <person name="Ron M."/>
            <person name="Salzburger W."/>
            <person name="Sanchez-Pulido L."/>
            <person name="Santos M.E."/>
            <person name="Searle S."/>
            <person name="Sharpe T."/>
            <person name="Swofford R."/>
            <person name="Tan F.J."/>
            <person name="Williams L."/>
            <person name="Young S."/>
            <person name="Yin S."/>
            <person name="Okada N."/>
            <person name="Kocher T.D."/>
            <person name="Miska E.A."/>
            <person name="Lander E.S."/>
            <person name="Venkatesh B."/>
            <person name="Fernald R.D."/>
            <person name="Meyer A."/>
            <person name="Ponting C.P."/>
            <person name="Streelman J.T."/>
            <person name="Lindblad-Toh K."/>
            <person name="Seehausen O."/>
            <person name="Di Palma F."/>
        </authorList>
    </citation>
    <scope>NUCLEOTIDE SEQUENCE</scope>
</reference>
<keyword evidence="1" id="KW-0732">Signal</keyword>
<dbReference type="Gene3D" id="3.30.497.10">
    <property type="entry name" value="Antithrombin, subunit I, domain 2"/>
    <property type="match status" value="1"/>
</dbReference>
<dbReference type="InterPro" id="IPR000215">
    <property type="entry name" value="Serpin_fam"/>
</dbReference>
<dbReference type="GO" id="GO:0004867">
    <property type="term" value="F:serine-type endopeptidase inhibitor activity"/>
    <property type="evidence" value="ECO:0007669"/>
    <property type="project" value="InterPro"/>
</dbReference>
<dbReference type="STRING" id="106582.ENSMZEP00005007941"/>
<reference evidence="3" key="3">
    <citation type="submission" date="2025-09" db="UniProtKB">
        <authorList>
            <consortium name="Ensembl"/>
        </authorList>
    </citation>
    <scope>IDENTIFICATION</scope>
</reference>
<dbReference type="InterPro" id="IPR042178">
    <property type="entry name" value="Serpin_sf_1"/>
</dbReference>
<dbReference type="InterPro" id="IPR036186">
    <property type="entry name" value="Serpin_sf"/>
</dbReference>
<sequence>MASDSGLISVLVLLDLSALSAPNADFAFALYKRLNARTAAGNNIFFSPLGISTALSVLSTGAHSETHSQLFSSLGYSTLNQTQVNEAYQHLFHVLGQSQENQKLDVVSFLTLPLPPCFSFPSSFFLPFSPQSCLSRL</sequence>
<evidence type="ECO:0000259" key="2">
    <source>
        <dbReference type="Pfam" id="PF00079"/>
    </source>
</evidence>
<dbReference type="Pfam" id="PF00079">
    <property type="entry name" value="Serpin"/>
    <property type="match status" value="1"/>
</dbReference>
<dbReference type="GO" id="GO:0005615">
    <property type="term" value="C:extracellular space"/>
    <property type="evidence" value="ECO:0007669"/>
    <property type="project" value="InterPro"/>
</dbReference>
<feature type="signal peptide" evidence="1">
    <location>
        <begin position="1"/>
        <end position="20"/>
    </location>
</feature>
<organism evidence="3 4">
    <name type="scientific">Maylandia zebra</name>
    <name type="common">zebra mbuna</name>
    <dbReference type="NCBI Taxonomy" id="106582"/>
    <lineage>
        <taxon>Eukaryota</taxon>
        <taxon>Metazoa</taxon>
        <taxon>Chordata</taxon>
        <taxon>Craniata</taxon>
        <taxon>Vertebrata</taxon>
        <taxon>Euteleostomi</taxon>
        <taxon>Actinopterygii</taxon>
        <taxon>Neopterygii</taxon>
        <taxon>Teleostei</taxon>
        <taxon>Neoteleostei</taxon>
        <taxon>Acanthomorphata</taxon>
        <taxon>Ovalentaria</taxon>
        <taxon>Cichlomorphae</taxon>
        <taxon>Cichliformes</taxon>
        <taxon>Cichlidae</taxon>
        <taxon>African cichlids</taxon>
        <taxon>Pseudocrenilabrinae</taxon>
        <taxon>Haplochromini</taxon>
        <taxon>Maylandia</taxon>
        <taxon>Maylandia zebra complex</taxon>
    </lineage>
</organism>
<dbReference type="SUPFAM" id="SSF56574">
    <property type="entry name" value="Serpins"/>
    <property type="match status" value="1"/>
</dbReference>
<keyword evidence="4" id="KW-1185">Reference proteome</keyword>
<feature type="chain" id="PRO_5018070640" description="Serpin domain-containing protein" evidence="1">
    <location>
        <begin position="21"/>
        <end position="137"/>
    </location>
</feature>
<dbReference type="Proteomes" id="UP000265160">
    <property type="component" value="LG15"/>
</dbReference>
<protein>
    <recommendedName>
        <fullName evidence="2">Serpin domain-containing protein</fullName>
    </recommendedName>
</protein>
<evidence type="ECO:0000256" key="1">
    <source>
        <dbReference type="SAM" id="SignalP"/>
    </source>
</evidence>
<dbReference type="PANTHER" id="PTHR11461:SF363">
    <property type="entry name" value="SERINE (OR CYSTEINE) PROTEINASE INHIBITOR, CLADE A (ALPHA-1 ANTIPROTEINASE, ANTITRYPSIN), MEMBER 1, LIKE PRECURSOR-RELATED"/>
    <property type="match status" value="1"/>
</dbReference>
<accession>A0A3P9BDW0</accession>
<dbReference type="InterPro" id="IPR023796">
    <property type="entry name" value="Serpin_dom"/>
</dbReference>
<evidence type="ECO:0000313" key="3">
    <source>
        <dbReference type="Ensembl" id="ENSMZEP00005007941.1"/>
    </source>
</evidence>